<dbReference type="SUPFAM" id="SSF63829">
    <property type="entry name" value="Calcium-dependent phosphotriesterase"/>
    <property type="match status" value="1"/>
</dbReference>
<evidence type="ECO:0000259" key="1">
    <source>
        <dbReference type="Pfam" id="PF08450"/>
    </source>
</evidence>
<evidence type="ECO:0000313" key="2">
    <source>
        <dbReference type="EMBL" id="KAF2161410.1"/>
    </source>
</evidence>
<dbReference type="Pfam" id="PF08450">
    <property type="entry name" value="SGL"/>
    <property type="match status" value="1"/>
</dbReference>
<accession>A0A6A6C5E2</accession>
<dbReference type="InterPro" id="IPR011042">
    <property type="entry name" value="6-blade_b-propeller_TolB-like"/>
</dbReference>
<organism evidence="2 3">
    <name type="scientific">Zasmidium cellare ATCC 36951</name>
    <dbReference type="NCBI Taxonomy" id="1080233"/>
    <lineage>
        <taxon>Eukaryota</taxon>
        <taxon>Fungi</taxon>
        <taxon>Dikarya</taxon>
        <taxon>Ascomycota</taxon>
        <taxon>Pezizomycotina</taxon>
        <taxon>Dothideomycetes</taxon>
        <taxon>Dothideomycetidae</taxon>
        <taxon>Mycosphaerellales</taxon>
        <taxon>Mycosphaerellaceae</taxon>
        <taxon>Zasmidium</taxon>
    </lineage>
</organism>
<dbReference type="PANTHER" id="PTHR47064">
    <property type="entry name" value="PUTATIVE (AFU_ORTHOLOGUE AFUA_1G08990)-RELATED"/>
    <property type="match status" value="1"/>
</dbReference>
<dbReference type="GeneID" id="54562170"/>
<dbReference type="OrthoDB" id="423498at2759"/>
<name>A0A6A6C5E2_ZASCE</name>
<gene>
    <name evidence="2" type="ORF">M409DRAFT_28143</name>
</gene>
<keyword evidence="3" id="KW-1185">Reference proteome</keyword>
<evidence type="ECO:0000313" key="3">
    <source>
        <dbReference type="Proteomes" id="UP000799537"/>
    </source>
</evidence>
<dbReference type="EMBL" id="ML993619">
    <property type="protein sequence ID" value="KAF2161410.1"/>
    <property type="molecule type" value="Genomic_DNA"/>
</dbReference>
<dbReference type="PANTHER" id="PTHR47064:SF2">
    <property type="entry name" value="SMP-30_GLUCONOLACTONASE_LRE-LIKE REGION DOMAIN-CONTAINING PROTEIN-RELATED"/>
    <property type="match status" value="1"/>
</dbReference>
<dbReference type="RefSeq" id="XP_033662299.1">
    <property type="nucleotide sequence ID" value="XM_033808898.1"/>
</dbReference>
<feature type="domain" description="SMP-30/Gluconolactonase/LRE-like region" evidence="1">
    <location>
        <begin position="134"/>
        <end position="335"/>
    </location>
</feature>
<protein>
    <recommendedName>
        <fullName evidence="1">SMP-30/Gluconolactonase/LRE-like region domain-containing protein</fullName>
    </recommendedName>
</protein>
<sequence length="366" mass="40681">MVNITNVDLLRLATSFDYAYSLEAIANASTEQVSFISYDPSFETEVLGNNVSQKLVADLPWDAFHEAGIYNQNTGKIYATSNWAGDFDNPINVTVIDISNNDAISSIRYPNLAEPNGGTAFYPVGTAPNSNEGQQIVFCDEGDLQRGPSQLVLVDPAKNTSKVILNNFLGRNLSSINDIVQHPRTGDLWFTDARYAYWQYFAPEPSIRPQVYRFEPNTGVVQAVADYFIAPNGIELSYDWKYIYVTDTGVHTFPGKDNYTAPATIYRYEITKDGKRLKDRQVFAYSDRGFPDGIHSDTLGNVYSATSDGVHVWNPEGVLIGKFAVGGNGSNNFAFVPGGIYIFNAYKLWKVNIKAEGRTVRRDFGL</sequence>
<dbReference type="AlphaFoldDB" id="A0A6A6C5E2"/>
<dbReference type="InterPro" id="IPR052988">
    <property type="entry name" value="Oryzine_lactonohydrolase"/>
</dbReference>
<reference evidence="2" key="1">
    <citation type="journal article" date="2020" name="Stud. Mycol.">
        <title>101 Dothideomycetes genomes: a test case for predicting lifestyles and emergence of pathogens.</title>
        <authorList>
            <person name="Haridas S."/>
            <person name="Albert R."/>
            <person name="Binder M."/>
            <person name="Bloem J."/>
            <person name="Labutti K."/>
            <person name="Salamov A."/>
            <person name="Andreopoulos B."/>
            <person name="Baker S."/>
            <person name="Barry K."/>
            <person name="Bills G."/>
            <person name="Bluhm B."/>
            <person name="Cannon C."/>
            <person name="Castanera R."/>
            <person name="Culley D."/>
            <person name="Daum C."/>
            <person name="Ezra D."/>
            <person name="Gonzalez J."/>
            <person name="Henrissat B."/>
            <person name="Kuo A."/>
            <person name="Liang C."/>
            <person name="Lipzen A."/>
            <person name="Lutzoni F."/>
            <person name="Magnuson J."/>
            <person name="Mondo S."/>
            <person name="Nolan M."/>
            <person name="Ohm R."/>
            <person name="Pangilinan J."/>
            <person name="Park H.-J."/>
            <person name="Ramirez L."/>
            <person name="Alfaro M."/>
            <person name="Sun H."/>
            <person name="Tritt A."/>
            <person name="Yoshinaga Y."/>
            <person name="Zwiers L.-H."/>
            <person name="Turgeon B."/>
            <person name="Goodwin S."/>
            <person name="Spatafora J."/>
            <person name="Crous P."/>
            <person name="Grigoriev I."/>
        </authorList>
    </citation>
    <scope>NUCLEOTIDE SEQUENCE</scope>
    <source>
        <strain evidence="2">ATCC 36951</strain>
    </source>
</reference>
<proteinExistence type="predicted"/>
<dbReference type="InterPro" id="IPR013658">
    <property type="entry name" value="SGL"/>
</dbReference>
<dbReference type="Proteomes" id="UP000799537">
    <property type="component" value="Unassembled WGS sequence"/>
</dbReference>
<dbReference type="Gene3D" id="2.120.10.30">
    <property type="entry name" value="TolB, C-terminal domain"/>
    <property type="match status" value="1"/>
</dbReference>